<feature type="region of interest" description="Disordered" evidence="10">
    <location>
        <begin position="372"/>
        <end position="393"/>
    </location>
</feature>
<dbReference type="Proteomes" id="UP000728185">
    <property type="component" value="Unassembled WGS sequence"/>
</dbReference>
<evidence type="ECO:0000256" key="4">
    <source>
        <dbReference type="ARBA" id="ARBA00022737"/>
    </source>
</evidence>
<evidence type="ECO:0000256" key="7">
    <source>
        <dbReference type="ARBA" id="ARBA00023136"/>
    </source>
</evidence>
<evidence type="ECO:0000256" key="5">
    <source>
        <dbReference type="ARBA" id="ARBA00022837"/>
    </source>
</evidence>
<feature type="domain" description="Cadherin" evidence="12">
    <location>
        <begin position="145"/>
        <end position="248"/>
    </location>
</feature>
<dbReference type="InterPro" id="IPR002126">
    <property type="entry name" value="Cadherin-like_dom"/>
</dbReference>
<dbReference type="PROSITE" id="PS00232">
    <property type="entry name" value="CADHERIN_1"/>
    <property type="match status" value="2"/>
</dbReference>
<evidence type="ECO:0000256" key="1">
    <source>
        <dbReference type="ARBA" id="ARBA00004167"/>
    </source>
</evidence>
<dbReference type="InterPro" id="IPR015919">
    <property type="entry name" value="Cadherin-like_sf"/>
</dbReference>
<dbReference type="PANTHER" id="PTHR24028">
    <property type="entry name" value="CADHERIN-87A"/>
    <property type="match status" value="1"/>
</dbReference>
<evidence type="ECO:0000313" key="13">
    <source>
        <dbReference type="EMBL" id="KAA0195728.1"/>
    </source>
</evidence>
<dbReference type="AlphaFoldDB" id="A0A8E0RZX4"/>
<reference evidence="13" key="1">
    <citation type="submission" date="2019-05" db="EMBL/GenBank/DDBJ databases">
        <title>Annotation for the trematode Fasciolopsis buski.</title>
        <authorList>
            <person name="Choi Y.-J."/>
        </authorList>
    </citation>
    <scope>NUCLEOTIDE SEQUENCE</scope>
    <source>
        <strain evidence="13">HT</strain>
        <tissue evidence="13">Whole worm</tissue>
    </source>
</reference>
<keyword evidence="8" id="KW-0325">Glycoprotein</keyword>
<keyword evidence="3 11" id="KW-0732">Signal</keyword>
<feature type="signal peptide" evidence="11">
    <location>
        <begin position="1"/>
        <end position="31"/>
    </location>
</feature>
<feature type="compositionally biased region" description="Low complexity" evidence="10">
    <location>
        <begin position="550"/>
        <end position="572"/>
    </location>
</feature>
<dbReference type="Pfam" id="PF00028">
    <property type="entry name" value="Cadherin"/>
    <property type="match status" value="2"/>
</dbReference>
<organism evidence="13 14">
    <name type="scientific">Fasciolopsis buskii</name>
    <dbReference type="NCBI Taxonomy" id="27845"/>
    <lineage>
        <taxon>Eukaryota</taxon>
        <taxon>Metazoa</taxon>
        <taxon>Spiralia</taxon>
        <taxon>Lophotrochozoa</taxon>
        <taxon>Platyhelminthes</taxon>
        <taxon>Trematoda</taxon>
        <taxon>Digenea</taxon>
        <taxon>Plagiorchiida</taxon>
        <taxon>Echinostomata</taxon>
        <taxon>Echinostomatoidea</taxon>
        <taxon>Fasciolidae</taxon>
        <taxon>Fasciolopsis</taxon>
    </lineage>
</organism>
<dbReference type="GO" id="GO:0005886">
    <property type="term" value="C:plasma membrane"/>
    <property type="evidence" value="ECO:0007669"/>
    <property type="project" value="InterPro"/>
</dbReference>
<dbReference type="OrthoDB" id="6252479at2759"/>
<dbReference type="EMBL" id="LUCM01003484">
    <property type="protein sequence ID" value="KAA0195728.1"/>
    <property type="molecule type" value="Genomic_DNA"/>
</dbReference>
<dbReference type="PANTHER" id="PTHR24028:SF146">
    <property type="entry name" value="CADHERIN 96CB, ISOFORM D-RELATED"/>
    <property type="match status" value="1"/>
</dbReference>
<evidence type="ECO:0000256" key="6">
    <source>
        <dbReference type="ARBA" id="ARBA00022989"/>
    </source>
</evidence>
<evidence type="ECO:0000256" key="11">
    <source>
        <dbReference type="SAM" id="SignalP"/>
    </source>
</evidence>
<dbReference type="PRINTS" id="PR00205">
    <property type="entry name" value="CADHERIN"/>
</dbReference>
<keyword evidence="14" id="KW-1185">Reference proteome</keyword>
<evidence type="ECO:0000256" key="8">
    <source>
        <dbReference type="ARBA" id="ARBA00023180"/>
    </source>
</evidence>
<dbReference type="InterPro" id="IPR050174">
    <property type="entry name" value="Protocadherin/Cadherin-CA"/>
</dbReference>
<proteinExistence type="predicted"/>
<accession>A0A8E0RZX4</accession>
<dbReference type="Gene3D" id="2.60.40.60">
    <property type="entry name" value="Cadherins"/>
    <property type="match status" value="5"/>
</dbReference>
<comment type="subcellular location">
    <subcellularLocation>
        <location evidence="1">Membrane</location>
        <topology evidence="1">Single-pass membrane protein</topology>
    </subcellularLocation>
</comment>
<keyword evidence="5 9" id="KW-0106">Calcium</keyword>
<feature type="domain" description="Cadherin" evidence="12">
    <location>
        <begin position="383"/>
        <end position="501"/>
    </location>
</feature>
<feature type="chain" id="PRO_5034455492" evidence="11">
    <location>
        <begin position="32"/>
        <end position="621"/>
    </location>
</feature>
<feature type="domain" description="Cadherin" evidence="12">
    <location>
        <begin position="33"/>
        <end position="144"/>
    </location>
</feature>
<dbReference type="GO" id="GO:0005509">
    <property type="term" value="F:calcium ion binding"/>
    <property type="evidence" value="ECO:0007669"/>
    <property type="project" value="UniProtKB-UniRule"/>
</dbReference>
<keyword evidence="4" id="KW-0677">Repeat</keyword>
<keyword evidence="2" id="KW-0812">Transmembrane</keyword>
<evidence type="ECO:0000259" key="12">
    <source>
        <dbReference type="PROSITE" id="PS50268"/>
    </source>
</evidence>
<protein>
    <submittedName>
        <fullName evidence="13">Protocadherin 18</fullName>
    </submittedName>
</protein>
<evidence type="ECO:0000256" key="3">
    <source>
        <dbReference type="ARBA" id="ARBA00022729"/>
    </source>
</evidence>
<dbReference type="PROSITE" id="PS50268">
    <property type="entry name" value="CADHERIN_2"/>
    <property type="match status" value="4"/>
</dbReference>
<dbReference type="SMART" id="SM00112">
    <property type="entry name" value="CA"/>
    <property type="match status" value="4"/>
</dbReference>
<gene>
    <name evidence="13" type="ORF">FBUS_01965</name>
</gene>
<keyword evidence="6" id="KW-1133">Transmembrane helix</keyword>
<sequence>MNSRIISSMHCTIQFVFFYLSLFLPHPKVHAAREIQVQIQMREETPPSTRIGSIAPSLPADLGQKLHFLTDGSFFSVAPVTGEVRVARLIDRERLCPEYKLCCGVVTCELDARVFVTNKATGEFAATVNLKVDIQDQNDNRPVFPTPTQVVRISEASLPGTQINLVPATDADTEPVNQIQRYTLIEPTGTFILDLTALPAVRLQLTRALDRETTAAYTATLEACDPGACARQTVEIEVLDENDNHPQFVSNRISKQLMENIDVGQVVLQLNATDADSGERGRVLYSFHGTVDPDLQDTFELVQETGEVRLKRPLAANIRSNYRFKVVACDAILPACSGDENSTAEIDLNVKDMNNFAPSIHAVAAGVAVSSGDSTSPVGPSGSETQDGLSIMENTPPSQVAVLTVRDDDLGENARVTCALNDTSSDSHTLGGGPSNRQNFILTPSAPGIYSLRTAREFDFELEPTVSTKVVCHDYGQPQQLTSARVIVVRVLDMNEFQPEFSRRVYIGRVPENAPAGMEVLTTTATDRDRGASLHYYFAPPTAQVRGSVSTGNSGDSTRSSSTSWVSRSGNSAGADEPEMTVDKMGVNKYFVMEAETGIIRTSHVSAIQVSQSLALFLSIQ</sequence>
<evidence type="ECO:0000256" key="9">
    <source>
        <dbReference type="PROSITE-ProRule" id="PRU00043"/>
    </source>
</evidence>
<feature type="compositionally biased region" description="Polar residues" evidence="10">
    <location>
        <begin position="373"/>
        <end position="393"/>
    </location>
</feature>
<dbReference type="SUPFAM" id="SSF49313">
    <property type="entry name" value="Cadherin-like"/>
    <property type="match status" value="4"/>
</dbReference>
<evidence type="ECO:0000256" key="10">
    <source>
        <dbReference type="SAM" id="MobiDB-lite"/>
    </source>
</evidence>
<keyword evidence="7" id="KW-0472">Membrane</keyword>
<evidence type="ECO:0000256" key="2">
    <source>
        <dbReference type="ARBA" id="ARBA00022692"/>
    </source>
</evidence>
<dbReference type="InterPro" id="IPR020894">
    <property type="entry name" value="Cadherin_CS"/>
</dbReference>
<comment type="caution">
    <text evidence="13">The sequence shown here is derived from an EMBL/GenBank/DDBJ whole genome shotgun (WGS) entry which is preliminary data.</text>
</comment>
<dbReference type="FunFam" id="2.60.40.60:FF:000033">
    <property type="entry name" value="FAT atypical cadherin 1"/>
    <property type="match status" value="1"/>
</dbReference>
<feature type="domain" description="Cadherin" evidence="12">
    <location>
        <begin position="249"/>
        <end position="360"/>
    </location>
</feature>
<feature type="region of interest" description="Disordered" evidence="10">
    <location>
        <begin position="546"/>
        <end position="580"/>
    </location>
</feature>
<evidence type="ECO:0000313" key="14">
    <source>
        <dbReference type="Proteomes" id="UP000728185"/>
    </source>
</evidence>
<dbReference type="GO" id="GO:0007156">
    <property type="term" value="P:homophilic cell adhesion via plasma membrane adhesion molecules"/>
    <property type="evidence" value="ECO:0007669"/>
    <property type="project" value="InterPro"/>
</dbReference>
<name>A0A8E0RZX4_9TREM</name>
<dbReference type="CDD" id="cd11304">
    <property type="entry name" value="Cadherin_repeat"/>
    <property type="match status" value="5"/>
</dbReference>